<gene>
    <name evidence="3" type="ordered locus">Hden_2618</name>
</gene>
<dbReference type="InterPro" id="IPR013538">
    <property type="entry name" value="ASHA1/2-like_C"/>
</dbReference>
<proteinExistence type="inferred from homology"/>
<dbReference type="eggNOG" id="COG3832">
    <property type="taxonomic scope" value="Bacteria"/>
</dbReference>
<name>D8JT96_HYPDA</name>
<comment type="similarity">
    <text evidence="1">Belongs to the AHA1 family.</text>
</comment>
<dbReference type="SUPFAM" id="SSF55961">
    <property type="entry name" value="Bet v1-like"/>
    <property type="match status" value="1"/>
</dbReference>
<dbReference type="EMBL" id="CP002083">
    <property type="protein sequence ID" value="ADJ24414.1"/>
    <property type="molecule type" value="Genomic_DNA"/>
</dbReference>
<organism evidence="3 4">
    <name type="scientific">Hyphomicrobium denitrificans (strain ATCC 51888 / DSM 1869 / NCIMB 11706 / TK 0415)</name>
    <dbReference type="NCBI Taxonomy" id="582899"/>
    <lineage>
        <taxon>Bacteria</taxon>
        <taxon>Pseudomonadati</taxon>
        <taxon>Pseudomonadota</taxon>
        <taxon>Alphaproteobacteria</taxon>
        <taxon>Hyphomicrobiales</taxon>
        <taxon>Hyphomicrobiaceae</taxon>
        <taxon>Hyphomicrobium</taxon>
    </lineage>
</organism>
<evidence type="ECO:0000256" key="1">
    <source>
        <dbReference type="ARBA" id="ARBA00006817"/>
    </source>
</evidence>
<accession>D8JT96</accession>
<dbReference type="RefSeq" id="WP_013216573.1">
    <property type="nucleotide sequence ID" value="NC_014313.1"/>
</dbReference>
<dbReference type="KEGG" id="hdn:Hden_2618"/>
<keyword evidence="4" id="KW-1185">Reference proteome</keyword>
<dbReference type="AlphaFoldDB" id="D8JT96"/>
<dbReference type="CDD" id="cd07814">
    <property type="entry name" value="SRPBCC_CalC_Aha1-like"/>
    <property type="match status" value="1"/>
</dbReference>
<reference evidence="4" key="1">
    <citation type="journal article" date="2011" name="J. Bacteriol.">
        <title>Genome sequences of eight morphologically diverse alphaproteobacteria.</title>
        <authorList>
            <consortium name="US DOE Joint Genome Institute"/>
            <person name="Brown P.J."/>
            <person name="Kysela D.T."/>
            <person name="Buechlein A."/>
            <person name="Hemmerich C."/>
            <person name="Brun Y.V."/>
        </authorList>
    </citation>
    <scope>NUCLEOTIDE SEQUENCE [LARGE SCALE GENOMIC DNA]</scope>
    <source>
        <strain evidence="4">ATCC 51888 / DSM 1869 / NCIB 11706 / TK 0415</strain>
    </source>
</reference>
<evidence type="ECO:0000313" key="4">
    <source>
        <dbReference type="Proteomes" id="UP000002033"/>
    </source>
</evidence>
<dbReference type="Pfam" id="PF08327">
    <property type="entry name" value="AHSA1"/>
    <property type="match status" value="1"/>
</dbReference>
<dbReference type="Proteomes" id="UP000002033">
    <property type="component" value="Chromosome"/>
</dbReference>
<protein>
    <submittedName>
        <fullName evidence="3">Activator of Hsp90 ATPase 1 family protein</fullName>
    </submittedName>
</protein>
<dbReference type="InterPro" id="IPR023393">
    <property type="entry name" value="START-like_dom_sf"/>
</dbReference>
<evidence type="ECO:0000259" key="2">
    <source>
        <dbReference type="Pfam" id="PF08327"/>
    </source>
</evidence>
<sequence>MVQLKASDQRDEQRSALSVEIERVYNAPRMLVYRMWSTPDHLAKWSAPRGYAIPAARTDFREGGSWYARMLSLGGADFRVQGHYVEIVEGSRIVLTHAWLDEKGKPGHETLITIVLEDEGKNTKMTFRQEGFDSIASRDGMAGGWKECFDQLGEQLAHIAGPSDRRKS</sequence>
<evidence type="ECO:0000313" key="3">
    <source>
        <dbReference type="EMBL" id="ADJ24414.1"/>
    </source>
</evidence>
<dbReference type="STRING" id="582899.Hden_2618"/>
<dbReference type="HOGENOM" id="CLU_108923_6_3_5"/>
<dbReference type="Gene3D" id="3.30.530.20">
    <property type="match status" value="1"/>
</dbReference>
<feature type="domain" description="Activator of Hsp90 ATPase homologue 1/2-like C-terminal" evidence="2">
    <location>
        <begin position="26"/>
        <end position="154"/>
    </location>
</feature>